<dbReference type="AlphaFoldDB" id="A0A6S7AUF2"/>
<dbReference type="Gene3D" id="3.30.160.250">
    <property type="match status" value="1"/>
</dbReference>
<keyword evidence="3" id="KW-1185">Reference proteome</keyword>
<accession>A0A6S7AUF2</accession>
<feature type="domain" description="HicB-like antitoxin of toxin-antitoxin system" evidence="1">
    <location>
        <begin position="9"/>
        <end position="85"/>
    </location>
</feature>
<dbReference type="InterPro" id="IPR031807">
    <property type="entry name" value="HicB-like"/>
</dbReference>
<evidence type="ECO:0000313" key="2">
    <source>
        <dbReference type="EMBL" id="CAB3736664.1"/>
    </source>
</evidence>
<dbReference type="Proteomes" id="UP000494214">
    <property type="component" value="Unassembled WGS sequence"/>
</dbReference>
<organism evidence="2 3">
    <name type="scientific">Achromobacter animicus</name>
    <dbReference type="NCBI Taxonomy" id="1389935"/>
    <lineage>
        <taxon>Bacteria</taxon>
        <taxon>Pseudomonadati</taxon>
        <taxon>Pseudomonadota</taxon>
        <taxon>Betaproteobacteria</taxon>
        <taxon>Burkholderiales</taxon>
        <taxon>Alcaligenaceae</taxon>
        <taxon>Achromobacter</taxon>
    </lineage>
</organism>
<name>A0A6S7AUF2_9BURK</name>
<dbReference type="InterPro" id="IPR035069">
    <property type="entry name" value="TTHA1013/TTHA0281-like"/>
</dbReference>
<dbReference type="Pfam" id="PF15970">
    <property type="entry name" value="HicB-like_2"/>
    <property type="match status" value="1"/>
</dbReference>
<gene>
    <name evidence="2" type="primary">hicB</name>
    <name evidence="2" type="ORF">LMG26690_05318</name>
</gene>
<dbReference type="EMBL" id="CADIJM010000024">
    <property type="protein sequence ID" value="CAB3736664.1"/>
    <property type="molecule type" value="Genomic_DNA"/>
</dbReference>
<dbReference type="InterPro" id="IPR010982">
    <property type="entry name" value="Lambda_DNA-bd_dom_sf"/>
</dbReference>
<proteinExistence type="predicted"/>
<dbReference type="SUPFAM" id="SSF143100">
    <property type="entry name" value="TTHA1013/TTHA0281-like"/>
    <property type="match status" value="1"/>
</dbReference>
<dbReference type="GO" id="GO:0003677">
    <property type="term" value="F:DNA binding"/>
    <property type="evidence" value="ECO:0007669"/>
    <property type="project" value="InterPro"/>
</dbReference>
<evidence type="ECO:0000259" key="1">
    <source>
        <dbReference type="Pfam" id="PF15970"/>
    </source>
</evidence>
<sequence length="144" mass="15982">MLAPAMLTYPYTLTPDTNGTFLVLFPDFPEATSVGEDEQDAQVNAPEALEAALEIYFDERRLIPMPSEKTSSPYAVTLPAVVTSKVFLSNEMIRQGVRKAEMARRLGVHTPQVDRLLNLRHGSRIEQVEAALGKLGRRLEVSIV</sequence>
<evidence type="ECO:0000313" key="3">
    <source>
        <dbReference type="Proteomes" id="UP000494214"/>
    </source>
</evidence>
<reference evidence="2 3" key="1">
    <citation type="submission" date="2020-04" db="EMBL/GenBank/DDBJ databases">
        <authorList>
            <person name="De Canck E."/>
        </authorList>
    </citation>
    <scope>NUCLEOTIDE SEQUENCE [LARGE SCALE GENOMIC DNA]</scope>
    <source>
        <strain evidence="2 3">LMG 26690</strain>
    </source>
</reference>
<protein>
    <submittedName>
        <fullName evidence="2">Antitoxin HicB</fullName>
    </submittedName>
</protein>
<dbReference type="SUPFAM" id="SSF47413">
    <property type="entry name" value="lambda repressor-like DNA-binding domains"/>
    <property type="match status" value="1"/>
</dbReference>